<evidence type="ECO:0000313" key="9">
    <source>
        <dbReference type="EMBL" id="ETN87177.1"/>
    </source>
</evidence>
<name>W2U1G8_NECAM</name>
<dbReference type="NCBIfam" id="TIGR03328">
    <property type="entry name" value="salvage_mtnB"/>
    <property type="match status" value="1"/>
</dbReference>
<organism evidence="9 10">
    <name type="scientific">Necator americanus</name>
    <name type="common">Human hookworm</name>
    <dbReference type="NCBI Taxonomy" id="51031"/>
    <lineage>
        <taxon>Eukaryota</taxon>
        <taxon>Metazoa</taxon>
        <taxon>Ecdysozoa</taxon>
        <taxon>Nematoda</taxon>
        <taxon>Chromadorea</taxon>
        <taxon>Rhabditida</taxon>
        <taxon>Rhabditina</taxon>
        <taxon>Rhabditomorpha</taxon>
        <taxon>Strongyloidea</taxon>
        <taxon>Ancylostomatidae</taxon>
        <taxon>Bunostominae</taxon>
        <taxon>Necator</taxon>
    </lineage>
</organism>
<dbReference type="GO" id="GO:0005737">
    <property type="term" value="C:cytoplasm"/>
    <property type="evidence" value="ECO:0007669"/>
    <property type="project" value="InterPro"/>
</dbReference>
<dbReference type="SMART" id="SM01007">
    <property type="entry name" value="Aldolase_II"/>
    <property type="match status" value="1"/>
</dbReference>
<dbReference type="AlphaFoldDB" id="W2U1G8"/>
<dbReference type="GO" id="GO:0046570">
    <property type="term" value="F:methylthioribulose 1-phosphate dehydratase activity"/>
    <property type="evidence" value="ECO:0007669"/>
    <property type="project" value="TreeGrafter"/>
</dbReference>
<dbReference type="Gene3D" id="3.40.225.10">
    <property type="entry name" value="Class II aldolase/adducin N-terminal domain"/>
    <property type="match status" value="1"/>
</dbReference>
<dbReference type="STRING" id="51031.W2U1G8"/>
<keyword evidence="3" id="KW-0479">Metal-binding</keyword>
<evidence type="ECO:0000256" key="4">
    <source>
        <dbReference type="ARBA" id="ARBA00022833"/>
    </source>
</evidence>
<sequence length="267" mass="30596">MTNFLEDVNFVEMSPEDFPHTHDEEVISVCLLQAIDLQTFVQLMGQFYENGWMKGTGGALGCIAKDKLFISPSALQKERLKTSDIFVYDLRSKIQVQRPIQAKVDVSSCSVLFSLIMKQTGSKCVIHTHGKAANLMTQLLKCKDVFEISHQEYIKGVYDPFTGKNLNYEDTLTIPIIENQPRENELTPALEECLKTHQRSCAVLVRNHGLFVWGLTWEKAKIMTECIDYLLDLAIDMIRHDIPLVKDVTMEKSVNPDEDYRHIFYSQ</sequence>
<evidence type="ECO:0000313" key="10">
    <source>
        <dbReference type="Proteomes" id="UP000053676"/>
    </source>
</evidence>
<evidence type="ECO:0000256" key="7">
    <source>
        <dbReference type="ARBA" id="ARBA00060021"/>
    </source>
</evidence>
<dbReference type="Proteomes" id="UP000053676">
    <property type="component" value="Unassembled WGS sequence"/>
</dbReference>
<keyword evidence="6" id="KW-0456">Lyase</keyword>
<dbReference type="EMBL" id="KI657455">
    <property type="protein sequence ID" value="ETN87177.1"/>
    <property type="molecule type" value="Genomic_DNA"/>
</dbReference>
<comment type="similarity">
    <text evidence="1">Belongs to the aldolase class II family. Adducin subfamily.</text>
</comment>
<keyword evidence="5" id="KW-0486">Methionine biosynthesis</keyword>
<evidence type="ECO:0000259" key="8">
    <source>
        <dbReference type="SMART" id="SM01007"/>
    </source>
</evidence>
<dbReference type="SUPFAM" id="SSF53639">
    <property type="entry name" value="AraD/HMP-PK domain-like"/>
    <property type="match status" value="1"/>
</dbReference>
<dbReference type="OMA" id="WFPGTSG"/>
<keyword evidence="4" id="KW-0862">Zinc</keyword>
<evidence type="ECO:0000256" key="1">
    <source>
        <dbReference type="ARBA" id="ARBA00006274"/>
    </source>
</evidence>
<dbReference type="GO" id="GO:0019509">
    <property type="term" value="P:L-methionine salvage from methylthioadenosine"/>
    <property type="evidence" value="ECO:0007669"/>
    <property type="project" value="InterPro"/>
</dbReference>
<feature type="domain" description="Class II aldolase/adducin N-terminal" evidence="8">
    <location>
        <begin position="38"/>
        <end position="235"/>
    </location>
</feature>
<keyword evidence="2" id="KW-0028">Amino-acid biosynthesis</keyword>
<evidence type="ECO:0000256" key="3">
    <source>
        <dbReference type="ARBA" id="ARBA00022723"/>
    </source>
</evidence>
<evidence type="ECO:0000256" key="2">
    <source>
        <dbReference type="ARBA" id="ARBA00022605"/>
    </source>
</evidence>
<gene>
    <name evidence="9" type="ORF">NECAME_00036</name>
</gene>
<protein>
    <submittedName>
        <fullName evidence="9">Methylthioribulose-1-phosphate dehydratase</fullName>
    </submittedName>
</protein>
<comment type="function">
    <text evidence="7">Catalyzes the dehydration of methylthioribulose-1-phosphate (MTRu-1-P) into 2,3-diketo-5-methylthiopentyl-1-phosphate (DK-MTP-1-P). Functions in the methionine salvage pathway, which plays a key role in cancer, apoptosis, microbial proliferation and inflammation. May inhibit the CASP1-related inflammatory response (pyroptosis), the CASP9-dependent apoptotic pathway and the cytochrome c-dependent and APAF1-mediated cell death.</text>
</comment>
<accession>W2U1G8</accession>
<dbReference type="PANTHER" id="PTHR10640:SF7">
    <property type="entry name" value="METHYLTHIORIBULOSE-1-PHOSPHATE DEHYDRATASE"/>
    <property type="match status" value="1"/>
</dbReference>
<dbReference type="InterPro" id="IPR036409">
    <property type="entry name" value="Aldolase_II/adducin_N_sf"/>
</dbReference>
<dbReference type="InterPro" id="IPR001303">
    <property type="entry name" value="Aldolase_II/adducin_N"/>
</dbReference>
<keyword evidence="10" id="KW-1185">Reference proteome</keyword>
<dbReference type="Pfam" id="PF00596">
    <property type="entry name" value="Aldolase_II"/>
    <property type="match status" value="1"/>
</dbReference>
<evidence type="ECO:0000256" key="6">
    <source>
        <dbReference type="ARBA" id="ARBA00023239"/>
    </source>
</evidence>
<dbReference type="InterPro" id="IPR017714">
    <property type="entry name" value="MethylthioRu-1-P_deHdtase_MtnB"/>
</dbReference>
<dbReference type="FunFam" id="3.40.225.10:FF:000003">
    <property type="entry name" value="Methylthioribulose-1-phosphate dehydratase"/>
    <property type="match status" value="1"/>
</dbReference>
<reference evidence="10" key="1">
    <citation type="journal article" date="2014" name="Nat. Genet.">
        <title>Genome of the human hookworm Necator americanus.</title>
        <authorList>
            <person name="Tang Y.T."/>
            <person name="Gao X."/>
            <person name="Rosa B.A."/>
            <person name="Abubucker S."/>
            <person name="Hallsworth-Pepin K."/>
            <person name="Martin J."/>
            <person name="Tyagi R."/>
            <person name="Heizer E."/>
            <person name="Zhang X."/>
            <person name="Bhonagiri-Palsikar V."/>
            <person name="Minx P."/>
            <person name="Warren W.C."/>
            <person name="Wang Q."/>
            <person name="Zhan B."/>
            <person name="Hotez P.J."/>
            <person name="Sternberg P.W."/>
            <person name="Dougall A."/>
            <person name="Gaze S.T."/>
            <person name="Mulvenna J."/>
            <person name="Sotillo J."/>
            <person name="Ranganathan S."/>
            <person name="Rabelo E.M."/>
            <person name="Wilson R.K."/>
            <person name="Felgner P.L."/>
            <person name="Bethony J."/>
            <person name="Hawdon J.M."/>
            <person name="Gasser R.B."/>
            <person name="Loukas A."/>
            <person name="Mitreva M."/>
        </authorList>
    </citation>
    <scope>NUCLEOTIDE SEQUENCE [LARGE SCALE GENOMIC DNA]</scope>
</reference>
<proteinExistence type="inferred from homology"/>
<dbReference type="GO" id="GO:0046872">
    <property type="term" value="F:metal ion binding"/>
    <property type="evidence" value="ECO:0007669"/>
    <property type="project" value="UniProtKB-KW"/>
</dbReference>
<dbReference type="PANTHER" id="PTHR10640">
    <property type="entry name" value="METHYLTHIORIBULOSE-1-PHOSPHATE DEHYDRATASE"/>
    <property type="match status" value="1"/>
</dbReference>
<dbReference type="KEGG" id="nai:NECAME_00036"/>
<evidence type="ECO:0000256" key="5">
    <source>
        <dbReference type="ARBA" id="ARBA00023167"/>
    </source>
</evidence>
<dbReference type="OrthoDB" id="191080at2759"/>